<dbReference type="AlphaFoldDB" id="A0A5C3QFH4"/>
<name>A0A5C3QFH4_9AGAR</name>
<protein>
    <submittedName>
        <fullName evidence="2">Uncharacterized protein</fullName>
    </submittedName>
</protein>
<evidence type="ECO:0000313" key="2">
    <source>
        <dbReference type="EMBL" id="TFK99987.1"/>
    </source>
</evidence>
<proteinExistence type="predicted"/>
<gene>
    <name evidence="2" type="ORF">BDV98DRAFT_130189</name>
</gene>
<evidence type="ECO:0000256" key="1">
    <source>
        <dbReference type="SAM" id="Coils"/>
    </source>
</evidence>
<sequence length="541" mass="61510">MTTITSPPCCGHLCTSFDSPEPPFYNMSLEYNPAEVQKAKNFISDLQGKISKIEEALHRLQSAKERVEARLAKQVSFIAPVNRLPSELLLVVFKLASDVYDLPAGYLLHEETQLSFDSNAMSPWSPSAVCQRWRTVSLSHPPLWTRLEYSIIDRPGRRLPLQLERTHALPLHLRLVFYEHPWHNVWDTLSAYTHRILELDITMAIYAQLRELPLNVGLLTTLERLMIRAQKKIRADTTFFQDAHNLKDLSLESLVVDNAFPTLVPWAGITSLNLEKYVVLHSISPILQVLRITSHLSLLNISPDVAPNRRIDAGLASESFDKVSLPRLKSFQISFRHDRSATHLLLDHLLAPVMKRFKVISVDLSDLQAIHEFIRASSSPPITTLSIIDSNPDTEQDRFSISLHQLFLLLPSLLRMQLDASQHRADFDSAVRALTVPEQSSCPELQALHITGEKALVLANILRAFAQKRQMASPVALQKIHLDDSVFKHTEWKWEQEHQRRTRNSEQINPGDEAVQWTIDARRAGLLCVGPPPDLWEESDT</sequence>
<feature type="coiled-coil region" evidence="1">
    <location>
        <begin position="43"/>
        <end position="73"/>
    </location>
</feature>
<accession>A0A5C3QFH4</accession>
<reference evidence="2 3" key="1">
    <citation type="journal article" date="2019" name="Nat. Ecol. Evol.">
        <title>Megaphylogeny resolves global patterns of mushroom evolution.</title>
        <authorList>
            <person name="Varga T."/>
            <person name="Krizsan K."/>
            <person name="Foldi C."/>
            <person name="Dima B."/>
            <person name="Sanchez-Garcia M."/>
            <person name="Sanchez-Ramirez S."/>
            <person name="Szollosi G.J."/>
            <person name="Szarkandi J.G."/>
            <person name="Papp V."/>
            <person name="Albert L."/>
            <person name="Andreopoulos W."/>
            <person name="Angelini C."/>
            <person name="Antonin V."/>
            <person name="Barry K.W."/>
            <person name="Bougher N.L."/>
            <person name="Buchanan P."/>
            <person name="Buyck B."/>
            <person name="Bense V."/>
            <person name="Catcheside P."/>
            <person name="Chovatia M."/>
            <person name="Cooper J."/>
            <person name="Damon W."/>
            <person name="Desjardin D."/>
            <person name="Finy P."/>
            <person name="Geml J."/>
            <person name="Haridas S."/>
            <person name="Hughes K."/>
            <person name="Justo A."/>
            <person name="Karasinski D."/>
            <person name="Kautmanova I."/>
            <person name="Kiss B."/>
            <person name="Kocsube S."/>
            <person name="Kotiranta H."/>
            <person name="LaButti K.M."/>
            <person name="Lechner B.E."/>
            <person name="Liimatainen K."/>
            <person name="Lipzen A."/>
            <person name="Lukacs Z."/>
            <person name="Mihaltcheva S."/>
            <person name="Morgado L.N."/>
            <person name="Niskanen T."/>
            <person name="Noordeloos M.E."/>
            <person name="Ohm R.A."/>
            <person name="Ortiz-Santana B."/>
            <person name="Ovrebo C."/>
            <person name="Racz N."/>
            <person name="Riley R."/>
            <person name="Savchenko A."/>
            <person name="Shiryaev A."/>
            <person name="Soop K."/>
            <person name="Spirin V."/>
            <person name="Szebenyi C."/>
            <person name="Tomsovsky M."/>
            <person name="Tulloss R.E."/>
            <person name="Uehling J."/>
            <person name="Grigoriev I.V."/>
            <person name="Vagvolgyi C."/>
            <person name="Papp T."/>
            <person name="Martin F.M."/>
            <person name="Miettinen O."/>
            <person name="Hibbett D.S."/>
            <person name="Nagy L.G."/>
        </authorList>
    </citation>
    <scope>NUCLEOTIDE SEQUENCE [LARGE SCALE GENOMIC DNA]</scope>
    <source>
        <strain evidence="2 3">CBS 309.79</strain>
    </source>
</reference>
<organism evidence="2 3">
    <name type="scientific">Pterulicium gracile</name>
    <dbReference type="NCBI Taxonomy" id="1884261"/>
    <lineage>
        <taxon>Eukaryota</taxon>
        <taxon>Fungi</taxon>
        <taxon>Dikarya</taxon>
        <taxon>Basidiomycota</taxon>
        <taxon>Agaricomycotina</taxon>
        <taxon>Agaricomycetes</taxon>
        <taxon>Agaricomycetidae</taxon>
        <taxon>Agaricales</taxon>
        <taxon>Pleurotineae</taxon>
        <taxon>Pterulaceae</taxon>
        <taxon>Pterulicium</taxon>
    </lineage>
</organism>
<dbReference type="EMBL" id="ML178831">
    <property type="protein sequence ID" value="TFK99987.1"/>
    <property type="molecule type" value="Genomic_DNA"/>
</dbReference>
<evidence type="ECO:0000313" key="3">
    <source>
        <dbReference type="Proteomes" id="UP000305067"/>
    </source>
</evidence>
<keyword evidence="3" id="KW-1185">Reference proteome</keyword>
<dbReference type="Proteomes" id="UP000305067">
    <property type="component" value="Unassembled WGS sequence"/>
</dbReference>
<keyword evidence="1" id="KW-0175">Coiled coil</keyword>
<dbReference type="OrthoDB" id="3039479at2759"/>